<evidence type="ECO:0000313" key="1">
    <source>
        <dbReference type="EMBL" id="ARJ70101.1"/>
    </source>
</evidence>
<evidence type="ECO:0000313" key="2">
    <source>
        <dbReference type="Proteomes" id="UP000193017"/>
    </source>
</evidence>
<sequence length="413" mass="43829">MTEIVMARGQSLSLGPNMGALASPAGTRWRDVYDGTAYPRAGYLTGLQRADGQAIASVANPLLLGYDRTVPAAAIAPMAVLTSLPVGAVIAAGLIRDGLAQETLFQFHDAGGQSIENLDSDPATGSNGTTLYDNAEYWLAEAVRLLRAAGREPVVRRIHLNQGEADVAWPAGRWAAAAGLALDQMTEQVLRLTGQAAAPRLFLEQTGGYMMNTNINRHRCKLDQLALLRQRSGILTTPLYPYKVDNADGKGVHKTAEAHLELCETILWAIAETAAGRDWNILPPLSAARAGDSIIIPMTMPPGETLTQEPAGKYAAYGGDPAHLGLEALGGGSIVSVALSGQSITLAVSGPVTALRYAMQETATDYRMLTDAAKQGYTAHRGMLRSDRTRAVTTGGLELTLKRWLPSFEVAVA</sequence>
<dbReference type="InterPro" id="IPR036514">
    <property type="entry name" value="SGNH_hydro_sf"/>
</dbReference>
<gene>
    <name evidence="1" type="ORF">B0A89_11130</name>
</gene>
<dbReference type="Gene3D" id="3.40.50.1110">
    <property type="entry name" value="SGNH hydrolase"/>
    <property type="match status" value="1"/>
</dbReference>
<organism evidence="1 2">
    <name type="scientific">Paracoccus contaminans</name>
    <dbReference type="NCBI Taxonomy" id="1945662"/>
    <lineage>
        <taxon>Bacteria</taxon>
        <taxon>Pseudomonadati</taxon>
        <taxon>Pseudomonadota</taxon>
        <taxon>Alphaproteobacteria</taxon>
        <taxon>Rhodobacterales</taxon>
        <taxon>Paracoccaceae</taxon>
        <taxon>Paracoccus</taxon>
    </lineage>
</organism>
<reference evidence="1 2" key="1">
    <citation type="submission" date="2017-03" db="EMBL/GenBank/DDBJ databases">
        <title>Genome sequence of Paracoccus contaminans isolated from a water microcosm.</title>
        <authorList>
            <person name="Aurass P."/>
            <person name="Karste S."/>
            <person name="Trost E."/>
            <person name="Glaeser S.P."/>
            <person name="Kaempfer P."/>
            <person name="Flieger A."/>
        </authorList>
    </citation>
    <scope>NUCLEOTIDE SEQUENCE [LARGE SCALE GENOMIC DNA]</scope>
    <source>
        <strain evidence="2">RKI 16-01929T\LMG 29738T\CCM 8701T\CIP 111112T</strain>
    </source>
</reference>
<keyword evidence="2" id="KW-1185">Reference proteome</keyword>
<dbReference type="GO" id="GO:0016788">
    <property type="term" value="F:hydrolase activity, acting on ester bonds"/>
    <property type="evidence" value="ECO:0007669"/>
    <property type="project" value="UniProtKB-ARBA"/>
</dbReference>
<dbReference type="OrthoDB" id="7768283at2"/>
<dbReference type="EMBL" id="CP020612">
    <property type="protein sequence ID" value="ARJ70101.1"/>
    <property type="molecule type" value="Genomic_DNA"/>
</dbReference>
<dbReference type="AlphaFoldDB" id="A0A1W6CZ06"/>
<dbReference type="STRING" id="1945662.B0A89_11130"/>
<name>A0A1W6CZ06_9RHOB</name>
<dbReference type="Proteomes" id="UP000193017">
    <property type="component" value="Chromosome"/>
</dbReference>
<protein>
    <submittedName>
        <fullName evidence="1">Uncharacterized protein</fullName>
    </submittedName>
</protein>
<accession>A0A1W6CZ06</accession>
<dbReference type="RefSeq" id="WP_085378215.1">
    <property type="nucleotide sequence ID" value="NZ_CP020612.1"/>
</dbReference>
<dbReference type="KEGG" id="pcon:B0A89_11130"/>
<proteinExistence type="predicted"/>